<reference evidence="3 4" key="1">
    <citation type="submission" date="2018-06" db="EMBL/GenBank/DDBJ databases">
        <title>Genomic Encyclopedia of Type Strains, Phase IV (KMG-V): Genome sequencing to study the core and pangenomes of soil and plant-associated prokaryotes.</title>
        <authorList>
            <person name="Whitman W."/>
        </authorList>
    </citation>
    <scope>NUCLEOTIDE SEQUENCE [LARGE SCALE GENOMIC DNA]</scope>
    <source>
        <strain evidence="3 4">SRCL-318</strain>
        <strain evidence="2 5">SRMrh-85</strain>
    </source>
</reference>
<dbReference type="Proteomes" id="UP000247772">
    <property type="component" value="Unassembled WGS sequence"/>
</dbReference>
<sequence length="315" mass="34971">MDKPVVPLTYEQLDHWVETLQPALIAEEFDLVVGILRGGAPLALMVSHATGAGVAFLRYDRATREVRWDSTLPLPEPGSKVLLCEDIAGRGHTLVDCIAFLSEHGLVVRTLTGAYDDLSRLRPDYSIDASGYFALFPWERQAYTDRYRADWIREGEGEGTRMADDHEYAVYAIDLDGVLLPDIPVSRYDEDLVAALAERDELVPFERLPGIDIKRTRAIITGRPEIDRERTLAWLERHGFGHLELIMRAPDAHDDTAAAVAAHKAAAAIRSGVTHFIESDPVQAILIAQTAPLLRVIWWNAQARTGTLIGASAWS</sequence>
<dbReference type="SUPFAM" id="SSF53271">
    <property type="entry name" value="PRTase-like"/>
    <property type="match status" value="1"/>
</dbReference>
<proteinExistence type="predicted"/>
<organism evidence="3 4">
    <name type="scientific">Paraburkholderia silvatlantica</name>
    <dbReference type="NCBI Taxonomy" id="321895"/>
    <lineage>
        <taxon>Bacteria</taxon>
        <taxon>Pseudomonadati</taxon>
        <taxon>Pseudomonadota</taxon>
        <taxon>Betaproteobacteria</taxon>
        <taxon>Burkholderiales</taxon>
        <taxon>Burkholderiaceae</taxon>
        <taxon>Paraburkholderia</taxon>
    </lineage>
</organism>
<evidence type="ECO:0000313" key="2">
    <source>
        <dbReference type="EMBL" id="MBB2930361.1"/>
    </source>
</evidence>
<dbReference type="OrthoDB" id="6952519at2"/>
<dbReference type="RefSeq" id="WP_110385195.1">
    <property type="nucleotide sequence ID" value="NZ_JACHVZ010000013.1"/>
</dbReference>
<dbReference type="Proteomes" id="UP000533533">
    <property type="component" value="Unassembled WGS sequence"/>
</dbReference>
<evidence type="ECO:0000313" key="4">
    <source>
        <dbReference type="Proteomes" id="UP000247772"/>
    </source>
</evidence>
<feature type="domain" description="Phosphoribosyltransferase" evidence="1">
    <location>
        <begin position="25"/>
        <end position="125"/>
    </location>
</feature>
<evidence type="ECO:0000313" key="3">
    <source>
        <dbReference type="EMBL" id="PYE25632.1"/>
    </source>
</evidence>
<evidence type="ECO:0000313" key="5">
    <source>
        <dbReference type="Proteomes" id="UP000533533"/>
    </source>
</evidence>
<dbReference type="CDD" id="cd06223">
    <property type="entry name" value="PRTases_typeI"/>
    <property type="match status" value="1"/>
</dbReference>
<dbReference type="EMBL" id="QJSQ01000004">
    <property type="protein sequence ID" value="PYE25632.1"/>
    <property type="molecule type" value="Genomic_DNA"/>
</dbReference>
<dbReference type="InterPro" id="IPR029057">
    <property type="entry name" value="PRTase-like"/>
</dbReference>
<gene>
    <name evidence="3" type="ORF">C7410_104212</name>
    <name evidence="2" type="ORF">FHX59_004823</name>
</gene>
<keyword evidence="3" id="KW-0328">Glycosyltransferase</keyword>
<name>A0A2U1ABP0_9BURK</name>
<dbReference type="AlphaFoldDB" id="A0A2U1ABP0"/>
<dbReference type="EMBL" id="JACHVZ010000013">
    <property type="protein sequence ID" value="MBB2930361.1"/>
    <property type="molecule type" value="Genomic_DNA"/>
</dbReference>
<accession>A0A2U1ABP0</accession>
<dbReference type="Gene3D" id="3.40.50.2020">
    <property type="match status" value="1"/>
</dbReference>
<protein>
    <submittedName>
        <fullName evidence="3">Hypoxanthine phosphoribosyltransferase</fullName>
    </submittedName>
</protein>
<evidence type="ECO:0000259" key="1">
    <source>
        <dbReference type="Pfam" id="PF00156"/>
    </source>
</evidence>
<comment type="caution">
    <text evidence="3">The sequence shown here is derived from an EMBL/GenBank/DDBJ whole genome shotgun (WGS) entry which is preliminary data.</text>
</comment>
<dbReference type="InterPro" id="IPR000836">
    <property type="entry name" value="PRTase_dom"/>
</dbReference>
<dbReference type="GO" id="GO:0016757">
    <property type="term" value="F:glycosyltransferase activity"/>
    <property type="evidence" value="ECO:0007669"/>
    <property type="project" value="UniProtKB-KW"/>
</dbReference>
<keyword evidence="5" id="KW-1185">Reference proteome</keyword>
<keyword evidence="3" id="KW-0808">Transferase</keyword>
<dbReference type="Pfam" id="PF00156">
    <property type="entry name" value="Pribosyltran"/>
    <property type="match status" value="1"/>
</dbReference>